<keyword evidence="1" id="KW-0472">Membrane</keyword>
<feature type="transmembrane region" description="Helical" evidence="1">
    <location>
        <begin position="90"/>
        <end position="109"/>
    </location>
</feature>
<keyword evidence="1" id="KW-0812">Transmembrane</keyword>
<gene>
    <name evidence="2" type="ORF">MKW94_019639</name>
</gene>
<protein>
    <submittedName>
        <fullName evidence="2">Uncharacterized protein</fullName>
    </submittedName>
</protein>
<keyword evidence="1" id="KW-1133">Transmembrane helix</keyword>
<keyword evidence="3" id="KW-1185">Reference proteome</keyword>
<comment type="caution">
    <text evidence="2">The sequence shown here is derived from an EMBL/GenBank/DDBJ whole genome shotgun (WGS) entry which is preliminary data.</text>
</comment>
<name>A0AA42AZ24_PAPNU</name>
<organism evidence="2 3">
    <name type="scientific">Papaver nudicaule</name>
    <name type="common">Iceland poppy</name>
    <dbReference type="NCBI Taxonomy" id="74823"/>
    <lineage>
        <taxon>Eukaryota</taxon>
        <taxon>Viridiplantae</taxon>
        <taxon>Streptophyta</taxon>
        <taxon>Embryophyta</taxon>
        <taxon>Tracheophyta</taxon>
        <taxon>Spermatophyta</taxon>
        <taxon>Magnoliopsida</taxon>
        <taxon>Ranunculales</taxon>
        <taxon>Papaveraceae</taxon>
        <taxon>Papaveroideae</taxon>
        <taxon>Papaver</taxon>
    </lineage>
</organism>
<proteinExistence type="predicted"/>
<reference evidence="2" key="1">
    <citation type="submission" date="2022-03" db="EMBL/GenBank/DDBJ databases">
        <title>A functionally conserved STORR gene fusion in Papaver species that diverged 16.8 million years ago.</title>
        <authorList>
            <person name="Catania T."/>
        </authorList>
    </citation>
    <scope>NUCLEOTIDE SEQUENCE</scope>
    <source>
        <strain evidence="2">S-191538</strain>
    </source>
</reference>
<evidence type="ECO:0000313" key="3">
    <source>
        <dbReference type="Proteomes" id="UP001177140"/>
    </source>
</evidence>
<dbReference type="EMBL" id="JAJJMA010265782">
    <property type="protein sequence ID" value="MCL7045090.1"/>
    <property type="molecule type" value="Genomic_DNA"/>
</dbReference>
<evidence type="ECO:0000313" key="2">
    <source>
        <dbReference type="EMBL" id="MCL7045090.1"/>
    </source>
</evidence>
<sequence>MEEAREDSGSLEAGTSGIAWWSSNFIEKFRPVSLVSQDDTLSSEVSRCHGEQDEVSTQTESQILWRTGTFSGPLCNGSTLSFRKIGIRSYLIVFLLQMTFMLWELRVLALK</sequence>
<dbReference type="Proteomes" id="UP001177140">
    <property type="component" value="Unassembled WGS sequence"/>
</dbReference>
<dbReference type="AlphaFoldDB" id="A0AA42AZ24"/>
<evidence type="ECO:0000256" key="1">
    <source>
        <dbReference type="SAM" id="Phobius"/>
    </source>
</evidence>
<accession>A0AA42AZ24</accession>